<organism evidence="1 2">
    <name type="scientific">Entomophthora muscae</name>
    <dbReference type="NCBI Taxonomy" id="34485"/>
    <lineage>
        <taxon>Eukaryota</taxon>
        <taxon>Fungi</taxon>
        <taxon>Fungi incertae sedis</taxon>
        <taxon>Zoopagomycota</taxon>
        <taxon>Entomophthoromycotina</taxon>
        <taxon>Entomophthoromycetes</taxon>
        <taxon>Entomophthorales</taxon>
        <taxon>Entomophthoraceae</taxon>
        <taxon>Entomophthora</taxon>
    </lineage>
</organism>
<name>A0ACC2U724_9FUNG</name>
<evidence type="ECO:0000313" key="1">
    <source>
        <dbReference type="EMBL" id="KAJ9082551.1"/>
    </source>
</evidence>
<accession>A0ACC2U724</accession>
<protein>
    <submittedName>
        <fullName evidence="1">Asparaginyl-tRNA synthetase</fullName>
        <ecNumber evidence="1">6.1.1.22</ecNumber>
    </submittedName>
</protein>
<proteinExistence type="predicted"/>
<evidence type="ECO:0000313" key="2">
    <source>
        <dbReference type="Proteomes" id="UP001165960"/>
    </source>
</evidence>
<dbReference type="Proteomes" id="UP001165960">
    <property type="component" value="Unassembled WGS sequence"/>
</dbReference>
<keyword evidence="1" id="KW-0436">Ligase</keyword>
<sequence length="509" mass="56650">MWGIRLARFQAFPTKHKVRAFGLCQTPATHPRRVVHTFANRLSSVCDSAVKPQNLTTLPKTIRCTVESSRVGDQILVQGWVTSSRRQKKWVFINLSDGTTSAPLQIILDGLEGIKPELVKKLTTGCSIQVQGQVQAHPVLQGQIEIHTNNFTLIKECPGETYPLQKKVHGTEFLREHGHLRARTSGMGAALRVRSVAEAALHGLLSDQRFTQIHTPVLTSHDCEGGGEVFEVKANGKEFFKTPAFLTVSGQLHLEMAANAISRVYTFGPTFRAEPSVTGRHLAEFWMLEAEVAFVRDLEPLLDLTEFLVSKTTEKVMQSCEDDIKLLAKLNDKLDDSALNDVVSKPFARLTYTQAIELLQSEVAKGSATFDFPPEWGKSLQSEHEQYLANMLNRPVFVTHYPKAIKPFYMKLDSCSGHQTVACFDLLLPGVGELAGGSLREDDQSILGKSLSDMGLGESYQWYLDLRRFGGAPHGGFGLGVERLIQFLTHTAHIRDTTPYPRFTGNCRY</sequence>
<keyword evidence="2" id="KW-1185">Reference proteome</keyword>
<dbReference type="EMBL" id="QTSX02001428">
    <property type="protein sequence ID" value="KAJ9082551.1"/>
    <property type="molecule type" value="Genomic_DNA"/>
</dbReference>
<gene>
    <name evidence="1" type="primary">SLM5_1</name>
    <name evidence="1" type="ORF">DSO57_1003323</name>
</gene>
<comment type="caution">
    <text evidence="1">The sequence shown here is derived from an EMBL/GenBank/DDBJ whole genome shotgun (WGS) entry which is preliminary data.</text>
</comment>
<reference evidence="1" key="1">
    <citation type="submission" date="2022-04" db="EMBL/GenBank/DDBJ databases">
        <title>Genome of the entomopathogenic fungus Entomophthora muscae.</title>
        <authorList>
            <person name="Elya C."/>
            <person name="Lovett B.R."/>
            <person name="Lee E."/>
            <person name="Macias A.M."/>
            <person name="Hajek A.E."/>
            <person name="De Bivort B.L."/>
            <person name="Kasson M.T."/>
            <person name="De Fine Licht H.H."/>
            <person name="Stajich J.E."/>
        </authorList>
    </citation>
    <scope>NUCLEOTIDE SEQUENCE</scope>
    <source>
        <strain evidence="1">Berkeley</strain>
    </source>
</reference>
<dbReference type="EC" id="6.1.1.22" evidence="1"/>